<dbReference type="RefSeq" id="WP_015441901.1">
    <property type="nucleotide sequence ID" value="NC_020520.1"/>
</dbReference>
<evidence type="ECO:0000256" key="2">
    <source>
        <dbReference type="SAM" id="SignalP"/>
    </source>
</evidence>
<name>A0A6C7E429_ILUCY</name>
<sequence>MHRRTAFAASVAALVVFAACSSGSDDGAEQTLPDITLLTTTTTTTVPVFEPADDPADDPADTLDDTTTTVEETTTVPTTTVPPTTTTVPDESADAPFDLELTGVGAAAFGADPDGIIGFISSFIGGPTVDTGYVDPFEFGACAGTQARRVFWGSLMLEFGDASDVANGRLHFYAYQYGSLDPAGLAPGTPPDLATPEGITYGSTVAELLQAYPASTFIEEDEFLPTTFIVNDNLRGHLTGLTDLDTVTMITGGLPCEG</sequence>
<keyword evidence="2" id="KW-0732">Signal</keyword>
<proteinExistence type="predicted"/>
<evidence type="ECO:0000256" key="1">
    <source>
        <dbReference type="SAM" id="MobiDB-lite"/>
    </source>
</evidence>
<feature type="compositionally biased region" description="Acidic residues" evidence="1">
    <location>
        <begin position="51"/>
        <end position="64"/>
    </location>
</feature>
<dbReference type="AlphaFoldDB" id="A0A6C7E429"/>
<dbReference type="OrthoDB" id="9922163at2"/>
<accession>A0A6C7E429</accession>
<protein>
    <submittedName>
        <fullName evidence="3">Uncharacterized protein</fullName>
    </submittedName>
</protein>
<feature type="chain" id="PRO_5038687832" evidence="2">
    <location>
        <begin position="19"/>
        <end position="258"/>
    </location>
</feature>
<dbReference type="EMBL" id="AP012057">
    <property type="protein sequence ID" value="BAN02654.1"/>
    <property type="molecule type" value="Genomic_DNA"/>
</dbReference>
<feature type="compositionally biased region" description="Low complexity" evidence="1">
    <location>
        <begin position="65"/>
        <end position="90"/>
    </location>
</feature>
<feature type="region of interest" description="Disordered" evidence="1">
    <location>
        <begin position="47"/>
        <end position="90"/>
    </location>
</feature>
<keyword evidence="4" id="KW-1185">Reference proteome</keyword>
<organism evidence="3 4">
    <name type="scientific">Ilumatobacter coccineus (strain NBRC 103263 / KCTC 29153 / YM16-304)</name>
    <dbReference type="NCBI Taxonomy" id="1313172"/>
    <lineage>
        <taxon>Bacteria</taxon>
        <taxon>Bacillati</taxon>
        <taxon>Actinomycetota</taxon>
        <taxon>Acidimicrobiia</taxon>
        <taxon>Acidimicrobiales</taxon>
        <taxon>Ilumatobacteraceae</taxon>
        <taxon>Ilumatobacter</taxon>
    </lineage>
</organism>
<gene>
    <name evidence="3" type="ORF">YM304_23400</name>
</gene>
<dbReference type="KEGG" id="aym:YM304_23400"/>
<dbReference type="Proteomes" id="UP000011863">
    <property type="component" value="Chromosome"/>
</dbReference>
<evidence type="ECO:0000313" key="3">
    <source>
        <dbReference type="EMBL" id="BAN02654.1"/>
    </source>
</evidence>
<feature type="signal peptide" evidence="2">
    <location>
        <begin position="1"/>
        <end position="18"/>
    </location>
</feature>
<reference evidence="3 4" key="1">
    <citation type="journal article" date="2013" name="Int. J. Syst. Evol. Microbiol.">
        <title>Ilumatobacter nonamiense sp. nov. and Ilumatobacter coccineum sp. nov., isolated from seashore sand.</title>
        <authorList>
            <person name="Matsumoto A."/>
            <person name="Kasai H."/>
            <person name="Matsuo Y."/>
            <person name="Shizuri Y."/>
            <person name="Ichikawa N."/>
            <person name="Fujita N."/>
            <person name="Omura S."/>
            <person name="Takahashi Y."/>
        </authorList>
    </citation>
    <scope>NUCLEOTIDE SEQUENCE [LARGE SCALE GENOMIC DNA]</scope>
    <source>
        <strain evidence="4">NBRC 103263 / KCTC 29153 / YM16-304</strain>
    </source>
</reference>
<dbReference type="PROSITE" id="PS51257">
    <property type="entry name" value="PROKAR_LIPOPROTEIN"/>
    <property type="match status" value="1"/>
</dbReference>
<evidence type="ECO:0000313" key="4">
    <source>
        <dbReference type="Proteomes" id="UP000011863"/>
    </source>
</evidence>